<reference evidence="2" key="1">
    <citation type="submission" date="2016-04" db="EMBL/GenBank/DDBJ databases">
        <title>Comparative genomics of biotechnologically important yeasts.</title>
        <authorList>
            <consortium name="DOE Joint Genome Institute"/>
            <person name="Riley R."/>
            <person name="Haridas S."/>
            <person name="Wolfe K.H."/>
            <person name="Lopes M.R."/>
            <person name="Hittinger C.T."/>
            <person name="Goker M."/>
            <person name="Salamov A."/>
            <person name="Wisecaver J."/>
            <person name="Long T.M."/>
            <person name="Aerts A.L."/>
            <person name="Barry K."/>
            <person name="Choi C."/>
            <person name="Clum A."/>
            <person name="Coughlan A.Y."/>
            <person name="Deshpande S."/>
            <person name="Douglass A.P."/>
            <person name="Hanson S.J."/>
            <person name="Klenk H.-P."/>
            <person name="Labutti K."/>
            <person name="Lapidus A."/>
            <person name="Lindquist E."/>
            <person name="Lipzen A."/>
            <person name="Meier-Kolthoff J.P."/>
            <person name="Ohm R.A."/>
            <person name="Otillar R.P."/>
            <person name="Pangilinan J."/>
            <person name="Peng Y."/>
            <person name="Rokas A."/>
            <person name="Rosa C.A."/>
            <person name="Scheuner C."/>
            <person name="Sibirny A.A."/>
            <person name="Slot J.C."/>
            <person name="Stielow J.B."/>
            <person name="Sun H."/>
            <person name="Kurtzman C.P."/>
            <person name="Blackwell M."/>
            <person name="Grigoriev I.V."/>
            <person name="Jeffries T.W."/>
        </authorList>
    </citation>
    <scope>NUCLEOTIDE SEQUENCE [LARGE SCALE GENOMIC DNA]</scope>
    <source>
        <strain evidence="2">NRRL YB-2248</strain>
    </source>
</reference>
<organism evidence="1 2">
    <name type="scientific">[Candida] arabinofermentans NRRL YB-2248</name>
    <dbReference type="NCBI Taxonomy" id="983967"/>
    <lineage>
        <taxon>Eukaryota</taxon>
        <taxon>Fungi</taxon>
        <taxon>Dikarya</taxon>
        <taxon>Ascomycota</taxon>
        <taxon>Saccharomycotina</taxon>
        <taxon>Pichiomycetes</taxon>
        <taxon>Pichiales</taxon>
        <taxon>Pichiaceae</taxon>
        <taxon>Ogataea</taxon>
        <taxon>Ogataea/Candida clade</taxon>
    </lineage>
</organism>
<accession>A0A1E4T436</accession>
<gene>
    <name evidence="1" type="ORF">CANARDRAFT_191502</name>
</gene>
<dbReference type="InterPro" id="IPR018786">
    <property type="entry name" value="Mit_KHE1"/>
</dbReference>
<dbReference type="AlphaFoldDB" id="A0A1E4T436"/>
<evidence type="ECO:0000313" key="2">
    <source>
        <dbReference type="Proteomes" id="UP000094801"/>
    </source>
</evidence>
<evidence type="ECO:0000313" key="1">
    <source>
        <dbReference type="EMBL" id="ODV86428.1"/>
    </source>
</evidence>
<feature type="non-terminal residue" evidence="1">
    <location>
        <position position="304"/>
    </location>
</feature>
<dbReference type="GO" id="GO:1902600">
    <property type="term" value="P:proton transmembrane transport"/>
    <property type="evidence" value="ECO:0007669"/>
    <property type="project" value="TreeGrafter"/>
</dbReference>
<dbReference type="PANTHER" id="PTHR28062:SF1">
    <property type="entry name" value="TRANSMEMBRANE PROTEIN"/>
    <property type="match status" value="1"/>
</dbReference>
<dbReference type="Proteomes" id="UP000094801">
    <property type="component" value="Unassembled WGS sequence"/>
</dbReference>
<dbReference type="GO" id="GO:0005743">
    <property type="term" value="C:mitochondrial inner membrane"/>
    <property type="evidence" value="ECO:0007669"/>
    <property type="project" value="TreeGrafter"/>
</dbReference>
<dbReference type="GO" id="GO:0006813">
    <property type="term" value="P:potassium ion transport"/>
    <property type="evidence" value="ECO:0007669"/>
    <property type="project" value="TreeGrafter"/>
</dbReference>
<sequence length="304" mass="34531">EPIYLLAIPITTKKSFIYCKYTSSTLPGKSESYDTKIIRWAETQWIKFTKSEISINVKIVSFINKLLDTIPWYETCFRSIPSQNKIARFLKKNNNDNNKESTTLIDTSHKITHQDLQSSNLTINDLHPIPLYYPAKLTTSTYLFKELKDAVDHGKATHTKNLAITSILLPLSLPIALVPVIPNVPGFYLAYRAYCHLTALNGVKHLRYLLGGDGDGGESHLDLRCLKDENNITQQYLSTTNNEIKKTIELFMKENESSIEHDEKLLLDESNIGNVCEAMHVPELKGSLTTAVMQELKKMNKLKL</sequence>
<dbReference type="OrthoDB" id="5562676at2759"/>
<proteinExistence type="predicted"/>
<keyword evidence="2" id="KW-1185">Reference proteome</keyword>
<feature type="non-terminal residue" evidence="1">
    <location>
        <position position="1"/>
    </location>
</feature>
<protein>
    <submittedName>
        <fullName evidence="1">Uncharacterized protein</fullName>
    </submittedName>
</protein>
<dbReference type="PANTHER" id="PTHR28062">
    <property type="entry name" value="K+-H+ EXCHANGE-LIKE PROTEIN"/>
    <property type="match status" value="1"/>
</dbReference>
<dbReference type="EMBL" id="KV453850">
    <property type="protein sequence ID" value="ODV86428.1"/>
    <property type="molecule type" value="Genomic_DNA"/>
</dbReference>
<dbReference type="Pfam" id="PF10173">
    <property type="entry name" value="Mit_KHE1"/>
    <property type="match status" value="1"/>
</dbReference>
<name>A0A1E4T436_9ASCO</name>